<dbReference type="InterPro" id="IPR013249">
    <property type="entry name" value="RNA_pol_sigma70_r4_t2"/>
</dbReference>
<evidence type="ECO:0000313" key="8">
    <source>
        <dbReference type="EMBL" id="TWT56849.1"/>
    </source>
</evidence>
<organism evidence="8 9">
    <name type="scientific">Thalassoglobus neptunius</name>
    <dbReference type="NCBI Taxonomy" id="1938619"/>
    <lineage>
        <taxon>Bacteria</taxon>
        <taxon>Pseudomonadati</taxon>
        <taxon>Planctomycetota</taxon>
        <taxon>Planctomycetia</taxon>
        <taxon>Planctomycetales</taxon>
        <taxon>Planctomycetaceae</taxon>
        <taxon>Thalassoglobus</taxon>
    </lineage>
</organism>
<keyword evidence="5" id="KW-0804">Transcription</keyword>
<evidence type="ECO:0000259" key="7">
    <source>
        <dbReference type="Pfam" id="PF08281"/>
    </source>
</evidence>
<evidence type="ECO:0000259" key="6">
    <source>
        <dbReference type="Pfam" id="PF04542"/>
    </source>
</evidence>
<keyword evidence="3" id="KW-0731">Sigma factor</keyword>
<dbReference type="PANTHER" id="PTHR43133:SF8">
    <property type="entry name" value="RNA POLYMERASE SIGMA FACTOR HI_1459-RELATED"/>
    <property type="match status" value="1"/>
</dbReference>
<dbReference type="Gene3D" id="1.10.10.10">
    <property type="entry name" value="Winged helix-like DNA-binding domain superfamily/Winged helix DNA-binding domain"/>
    <property type="match status" value="1"/>
</dbReference>
<keyword evidence="4" id="KW-0238">DNA-binding</keyword>
<dbReference type="InterPro" id="IPR036388">
    <property type="entry name" value="WH-like_DNA-bd_sf"/>
</dbReference>
<evidence type="ECO:0000256" key="3">
    <source>
        <dbReference type="ARBA" id="ARBA00023082"/>
    </source>
</evidence>
<dbReference type="SUPFAM" id="SSF88946">
    <property type="entry name" value="Sigma2 domain of RNA polymerase sigma factors"/>
    <property type="match status" value="1"/>
</dbReference>
<evidence type="ECO:0000313" key="9">
    <source>
        <dbReference type="Proteomes" id="UP000317243"/>
    </source>
</evidence>
<sequence>MIEVAEKIAATQSHETEDLFWIRLLEENENWLRGVLRNRLHSTEEVDDVFQELSVAVSRRDLRPSDLTKARSWLYRVAIRQVLQYRRKSGRYRRLVENNQALTPRSNFAVEDDPLAFLVRTERAEVLRQALADLGELDREILHLKYVENWTYQDLSENLGVSKNTIEHRLVRSKKRLRSLLAQYSEEDV</sequence>
<dbReference type="EMBL" id="SIHI01000001">
    <property type="protein sequence ID" value="TWT56849.1"/>
    <property type="molecule type" value="Genomic_DNA"/>
</dbReference>
<dbReference type="Gene3D" id="1.10.1740.10">
    <property type="match status" value="1"/>
</dbReference>
<dbReference type="InterPro" id="IPR013325">
    <property type="entry name" value="RNA_pol_sigma_r2"/>
</dbReference>
<gene>
    <name evidence="8" type="primary">ylaC_1</name>
    <name evidence="8" type="ORF">KOR42_02040</name>
</gene>
<comment type="similarity">
    <text evidence="1">Belongs to the sigma-70 factor family. ECF subfamily.</text>
</comment>
<evidence type="ECO:0000256" key="5">
    <source>
        <dbReference type="ARBA" id="ARBA00023163"/>
    </source>
</evidence>
<dbReference type="InterPro" id="IPR014284">
    <property type="entry name" value="RNA_pol_sigma-70_dom"/>
</dbReference>
<dbReference type="Pfam" id="PF08281">
    <property type="entry name" value="Sigma70_r4_2"/>
    <property type="match status" value="1"/>
</dbReference>
<dbReference type="OrthoDB" id="273655at2"/>
<name>A0A5C5X2N9_9PLAN</name>
<keyword evidence="9" id="KW-1185">Reference proteome</keyword>
<dbReference type="Proteomes" id="UP000317243">
    <property type="component" value="Unassembled WGS sequence"/>
</dbReference>
<feature type="domain" description="RNA polymerase sigma factor 70 region 4 type 2" evidence="7">
    <location>
        <begin position="126"/>
        <end position="177"/>
    </location>
</feature>
<feature type="domain" description="RNA polymerase sigma-70 region 2" evidence="6">
    <location>
        <begin position="24"/>
        <end position="91"/>
    </location>
</feature>
<evidence type="ECO:0000256" key="2">
    <source>
        <dbReference type="ARBA" id="ARBA00023015"/>
    </source>
</evidence>
<reference evidence="8 9" key="1">
    <citation type="submission" date="2019-02" db="EMBL/GenBank/DDBJ databases">
        <title>Deep-cultivation of Planctomycetes and their phenomic and genomic characterization uncovers novel biology.</title>
        <authorList>
            <person name="Wiegand S."/>
            <person name="Jogler M."/>
            <person name="Boedeker C."/>
            <person name="Pinto D."/>
            <person name="Vollmers J."/>
            <person name="Rivas-Marin E."/>
            <person name="Kohn T."/>
            <person name="Peeters S.H."/>
            <person name="Heuer A."/>
            <person name="Rast P."/>
            <person name="Oberbeckmann S."/>
            <person name="Bunk B."/>
            <person name="Jeske O."/>
            <person name="Meyerdierks A."/>
            <person name="Storesund J.E."/>
            <person name="Kallscheuer N."/>
            <person name="Luecker S."/>
            <person name="Lage O.M."/>
            <person name="Pohl T."/>
            <person name="Merkel B.J."/>
            <person name="Hornburger P."/>
            <person name="Mueller R.-W."/>
            <person name="Bruemmer F."/>
            <person name="Labrenz M."/>
            <person name="Spormann A.M."/>
            <person name="Op Den Camp H."/>
            <person name="Overmann J."/>
            <person name="Amann R."/>
            <person name="Jetten M.S.M."/>
            <person name="Mascher T."/>
            <person name="Medema M.H."/>
            <person name="Devos D.P."/>
            <person name="Kaster A.-K."/>
            <person name="Ovreas L."/>
            <person name="Rohde M."/>
            <person name="Galperin M.Y."/>
            <person name="Jogler C."/>
        </authorList>
    </citation>
    <scope>NUCLEOTIDE SEQUENCE [LARGE SCALE GENOMIC DNA]</scope>
    <source>
        <strain evidence="8 9">KOR42</strain>
    </source>
</reference>
<evidence type="ECO:0000256" key="1">
    <source>
        <dbReference type="ARBA" id="ARBA00010641"/>
    </source>
</evidence>
<dbReference type="GO" id="GO:0006352">
    <property type="term" value="P:DNA-templated transcription initiation"/>
    <property type="evidence" value="ECO:0007669"/>
    <property type="project" value="InterPro"/>
</dbReference>
<evidence type="ECO:0000256" key="4">
    <source>
        <dbReference type="ARBA" id="ARBA00023125"/>
    </source>
</evidence>
<proteinExistence type="inferred from homology"/>
<dbReference type="Pfam" id="PF04542">
    <property type="entry name" value="Sigma70_r2"/>
    <property type="match status" value="1"/>
</dbReference>
<dbReference type="PANTHER" id="PTHR43133">
    <property type="entry name" value="RNA POLYMERASE ECF-TYPE SIGMA FACTO"/>
    <property type="match status" value="1"/>
</dbReference>
<dbReference type="InterPro" id="IPR039425">
    <property type="entry name" value="RNA_pol_sigma-70-like"/>
</dbReference>
<dbReference type="SUPFAM" id="SSF88659">
    <property type="entry name" value="Sigma3 and sigma4 domains of RNA polymerase sigma factors"/>
    <property type="match status" value="1"/>
</dbReference>
<dbReference type="InterPro" id="IPR007627">
    <property type="entry name" value="RNA_pol_sigma70_r2"/>
</dbReference>
<accession>A0A5C5X2N9</accession>
<dbReference type="GO" id="GO:0016987">
    <property type="term" value="F:sigma factor activity"/>
    <property type="evidence" value="ECO:0007669"/>
    <property type="project" value="UniProtKB-KW"/>
</dbReference>
<dbReference type="CDD" id="cd06171">
    <property type="entry name" value="Sigma70_r4"/>
    <property type="match status" value="1"/>
</dbReference>
<keyword evidence="2" id="KW-0805">Transcription regulation</keyword>
<comment type="caution">
    <text evidence="8">The sequence shown here is derived from an EMBL/GenBank/DDBJ whole genome shotgun (WGS) entry which is preliminary data.</text>
</comment>
<protein>
    <submittedName>
        <fullName evidence="8">RNA polymerase sigma factor YlaC</fullName>
    </submittedName>
</protein>
<dbReference type="AlphaFoldDB" id="A0A5C5X2N9"/>
<dbReference type="NCBIfam" id="TIGR02937">
    <property type="entry name" value="sigma70-ECF"/>
    <property type="match status" value="1"/>
</dbReference>
<dbReference type="InterPro" id="IPR013324">
    <property type="entry name" value="RNA_pol_sigma_r3/r4-like"/>
</dbReference>
<dbReference type="GO" id="GO:0003677">
    <property type="term" value="F:DNA binding"/>
    <property type="evidence" value="ECO:0007669"/>
    <property type="project" value="UniProtKB-KW"/>
</dbReference>